<dbReference type="Proteomes" id="UP000181728">
    <property type="component" value="Unassembled WGS sequence"/>
</dbReference>
<dbReference type="EMBL" id="LR031358">
    <property type="protein sequence ID" value="VDB97397.1"/>
    <property type="molecule type" value="Genomic_DNA"/>
</dbReference>
<gene>
    <name evidence="9" type="ORF">ATX59_02105</name>
    <name evidence="10" type="ORF">OENI_0401</name>
</gene>
<accession>A0A6N4A8K0</accession>
<sequence>MDYIKRAFLYLRRKIGRSLLLTLVITAIMTFVLAGLIIQNAALTAVNNSKDSVGTTVALSANRQKLFKQNQGSTGTSGFKSTNQAIITQKTANKLGSLSNVAAYQITATASVNASSFTAVKTSSSSSSKGGFSGMQNTESGDISISGVSTTAADSNFKNKNYVIIKGRGIKVSDKNTNNVVIEKTLASNNKIKVGQTIKIKNSDSDVKTLKVVGIYQAKTSSSASLATTDPSNTIYSSYTLASSLAGDGGKVSAVTYTLTDSSKEKAFVKKAKKLISSKLQLTTSDEIYELLSSSVKSIESIASKIVWIVAIAGIAILSLILILMIRERKHEIGVLMSLGEAKGKIIGQIFIETISILIISLFFAGIFGNLFGNVIGKQLVNQQTTSTQSLSSGAGAPGGGGAPGQGNTTSKGTTQKTGRPTAGGTGQLSSTLTGSSQLNKLSTHLTIGTLLKLGAFGLVIVGIATLLGSIPILSLKPKRILISE</sequence>
<reference evidence="10 12" key="2">
    <citation type="submission" date="2018-08" db="EMBL/GenBank/DDBJ databases">
        <authorList>
            <person name="Lorentzen P. G. S. M."/>
        </authorList>
    </citation>
    <scope>NUCLEOTIDE SEQUENCE [LARGE SCALE GENOMIC DNA]</scope>
    <source>
        <strain evidence="10 12">CRBO_1381</strain>
    </source>
</reference>
<dbReference type="Pfam" id="PF02687">
    <property type="entry name" value="FtsX"/>
    <property type="match status" value="1"/>
</dbReference>
<dbReference type="InterPro" id="IPR050250">
    <property type="entry name" value="Macrolide_Exporter_MacB"/>
</dbReference>
<keyword evidence="4 7" id="KW-1133">Transmembrane helix</keyword>
<feature type="transmembrane region" description="Helical" evidence="7">
    <location>
        <begin position="454"/>
        <end position="476"/>
    </location>
</feature>
<feature type="compositionally biased region" description="Gly residues" evidence="6">
    <location>
        <begin position="396"/>
        <end position="405"/>
    </location>
</feature>
<evidence type="ECO:0000313" key="11">
    <source>
        <dbReference type="Proteomes" id="UP000181728"/>
    </source>
</evidence>
<dbReference type="GO" id="GO:0005886">
    <property type="term" value="C:plasma membrane"/>
    <property type="evidence" value="ECO:0007669"/>
    <property type="project" value="UniProtKB-SubCell"/>
</dbReference>
<feature type="transmembrane region" description="Helical" evidence="7">
    <location>
        <begin position="306"/>
        <end position="326"/>
    </location>
</feature>
<evidence type="ECO:0000256" key="4">
    <source>
        <dbReference type="ARBA" id="ARBA00022989"/>
    </source>
</evidence>
<dbReference type="AlphaFoldDB" id="A0A6N4A8K0"/>
<dbReference type="Proteomes" id="UP000294726">
    <property type="component" value="Chromosome"/>
</dbReference>
<evidence type="ECO:0000256" key="1">
    <source>
        <dbReference type="ARBA" id="ARBA00004651"/>
    </source>
</evidence>
<evidence type="ECO:0000313" key="9">
    <source>
        <dbReference type="EMBL" id="OIM21834.1"/>
    </source>
</evidence>
<feature type="compositionally biased region" description="Polar residues" evidence="6">
    <location>
        <begin position="408"/>
        <end position="419"/>
    </location>
</feature>
<evidence type="ECO:0000313" key="10">
    <source>
        <dbReference type="EMBL" id="VDB97397.1"/>
    </source>
</evidence>
<evidence type="ECO:0000256" key="6">
    <source>
        <dbReference type="SAM" id="MobiDB-lite"/>
    </source>
</evidence>
<keyword evidence="3 7" id="KW-0812">Transmembrane</keyword>
<dbReference type="PANTHER" id="PTHR30572:SF9">
    <property type="entry name" value="ABC TRANSPORTER PERMEASE PROTEIN"/>
    <property type="match status" value="1"/>
</dbReference>
<dbReference type="PANTHER" id="PTHR30572">
    <property type="entry name" value="MEMBRANE COMPONENT OF TRANSPORTER-RELATED"/>
    <property type="match status" value="1"/>
</dbReference>
<dbReference type="InterPro" id="IPR003838">
    <property type="entry name" value="ABC3_permease_C"/>
</dbReference>
<evidence type="ECO:0000313" key="12">
    <source>
        <dbReference type="Proteomes" id="UP000294726"/>
    </source>
</evidence>
<protein>
    <submittedName>
        <fullName evidence="9 10">ABC transporter permease</fullName>
    </submittedName>
</protein>
<feature type="transmembrane region" description="Helical" evidence="7">
    <location>
        <begin position="346"/>
        <end position="368"/>
    </location>
</feature>
<name>A0A6N4A8K0_OENOE</name>
<evidence type="ECO:0000256" key="7">
    <source>
        <dbReference type="SAM" id="Phobius"/>
    </source>
</evidence>
<organism evidence="9 11">
    <name type="scientific">Oenococcus oeni</name>
    <name type="common">Leuconostoc oenos</name>
    <dbReference type="NCBI Taxonomy" id="1247"/>
    <lineage>
        <taxon>Bacteria</taxon>
        <taxon>Bacillati</taxon>
        <taxon>Bacillota</taxon>
        <taxon>Bacilli</taxon>
        <taxon>Lactobacillales</taxon>
        <taxon>Lactobacillaceae</taxon>
        <taxon>Oenococcus</taxon>
    </lineage>
</organism>
<dbReference type="GO" id="GO:0022857">
    <property type="term" value="F:transmembrane transporter activity"/>
    <property type="evidence" value="ECO:0007669"/>
    <property type="project" value="TreeGrafter"/>
</dbReference>
<feature type="domain" description="ABC3 transporter permease C-terminal" evidence="8">
    <location>
        <begin position="306"/>
        <end position="381"/>
    </location>
</feature>
<evidence type="ECO:0000256" key="2">
    <source>
        <dbReference type="ARBA" id="ARBA00022475"/>
    </source>
</evidence>
<feature type="region of interest" description="Disordered" evidence="6">
    <location>
        <begin position="389"/>
        <end position="431"/>
    </location>
</feature>
<dbReference type="EMBL" id="MLOK01000024">
    <property type="protein sequence ID" value="OIM21834.1"/>
    <property type="molecule type" value="Genomic_DNA"/>
</dbReference>
<evidence type="ECO:0000256" key="3">
    <source>
        <dbReference type="ARBA" id="ARBA00022692"/>
    </source>
</evidence>
<proteinExistence type="predicted"/>
<dbReference type="RefSeq" id="WP_071437370.1">
    <property type="nucleotide sequence ID" value="NZ_LR031358.1"/>
</dbReference>
<evidence type="ECO:0000259" key="8">
    <source>
        <dbReference type="Pfam" id="PF02687"/>
    </source>
</evidence>
<keyword evidence="5 7" id="KW-0472">Membrane</keyword>
<reference evidence="9 11" key="1">
    <citation type="journal article" date="2016" name="BMC Genomics">
        <title>Consensus pan-genome assembly of the specialised wine bacterium Oenococcus oeni.</title>
        <authorList>
            <person name="Sternes P.R."/>
            <person name="Borneman A.R."/>
        </authorList>
    </citation>
    <scope>NUCLEOTIDE SEQUENCE [LARGE SCALE GENOMIC DNA]</scope>
    <source>
        <strain evidence="9 11">AWRIB661</strain>
    </source>
</reference>
<comment type="subcellular location">
    <subcellularLocation>
        <location evidence="1">Cell membrane</location>
        <topology evidence="1">Multi-pass membrane protein</topology>
    </subcellularLocation>
</comment>
<feature type="transmembrane region" description="Helical" evidence="7">
    <location>
        <begin position="20"/>
        <end position="38"/>
    </location>
</feature>
<evidence type="ECO:0000256" key="5">
    <source>
        <dbReference type="ARBA" id="ARBA00023136"/>
    </source>
</evidence>
<keyword evidence="2" id="KW-1003">Cell membrane</keyword>